<sequence length="59" mass="6066">MFGLSSSSATANGELDAMRQPKTATAFARKDGLDIALDGGEGASKRGGNTVSLLKDEHL</sequence>
<evidence type="ECO:0000313" key="2">
    <source>
        <dbReference type="EMBL" id="EMB13401.1"/>
    </source>
</evidence>
<evidence type="ECO:0000256" key="1">
    <source>
        <dbReference type="SAM" id="MobiDB-lite"/>
    </source>
</evidence>
<keyword evidence="3" id="KW-1185">Reference proteome</keyword>
<dbReference type="PATRIC" id="fig|1263867.3.peg.6317"/>
<dbReference type="AlphaFoldDB" id="M2A3A3"/>
<gene>
    <name evidence="2" type="ORF">RE6C_05894</name>
</gene>
<feature type="compositionally biased region" description="Polar residues" evidence="1">
    <location>
        <begin position="1"/>
        <end position="11"/>
    </location>
</feature>
<reference evidence="2" key="2">
    <citation type="journal article" date="2013" name="Mar. Genomics">
        <title>Expression of sulfatases in Rhodopirellula baltica and the diversity of sulfatases in the genus Rhodopirellula.</title>
        <authorList>
            <person name="Wegner C.E."/>
            <person name="Richter-Heitmann T."/>
            <person name="Klindworth A."/>
            <person name="Klockow C."/>
            <person name="Richter M."/>
            <person name="Achstetter T."/>
            <person name="Glockner F.O."/>
            <person name="Harder J."/>
        </authorList>
    </citation>
    <scope>NUCLEOTIDE SEQUENCE [LARGE SCALE GENOMIC DNA]</scope>
    <source>
        <strain evidence="2">6C</strain>
    </source>
</reference>
<dbReference type="Proteomes" id="UP000011529">
    <property type="component" value="Unassembled WGS sequence"/>
</dbReference>
<feature type="region of interest" description="Disordered" evidence="1">
    <location>
        <begin position="38"/>
        <end position="59"/>
    </location>
</feature>
<accession>M2A3A3</accession>
<organism evidence="2 3">
    <name type="scientific">Rhodopirellula europaea 6C</name>
    <dbReference type="NCBI Taxonomy" id="1263867"/>
    <lineage>
        <taxon>Bacteria</taxon>
        <taxon>Pseudomonadati</taxon>
        <taxon>Planctomycetota</taxon>
        <taxon>Planctomycetia</taxon>
        <taxon>Pirellulales</taxon>
        <taxon>Pirellulaceae</taxon>
        <taxon>Rhodopirellula</taxon>
    </lineage>
</organism>
<evidence type="ECO:0000313" key="3">
    <source>
        <dbReference type="Proteomes" id="UP000011529"/>
    </source>
</evidence>
<proteinExistence type="predicted"/>
<name>M2A3A3_9BACT</name>
<comment type="caution">
    <text evidence="2">The sequence shown here is derived from an EMBL/GenBank/DDBJ whole genome shotgun (WGS) entry which is preliminary data.</text>
</comment>
<feature type="region of interest" description="Disordered" evidence="1">
    <location>
        <begin position="1"/>
        <end position="23"/>
    </location>
</feature>
<dbReference type="EMBL" id="ANMO01000266">
    <property type="protein sequence ID" value="EMB13401.1"/>
    <property type="molecule type" value="Genomic_DNA"/>
</dbReference>
<reference evidence="2" key="1">
    <citation type="submission" date="2012-11" db="EMBL/GenBank/DDBJ databases">
        <title>Permanent draft genomes of Rhodopirellula europaea strain SH398 and 6C.</title>
        <authorList>
            <person name="Richter M."/>
            <person name="Richter-Heitmann T."/>
            <person name="Frank C."/>
            <person name="Harder J."/>
            <person name="Glockner F.O."/>
        </authorList>
    </citation>
    <scope>NUCLEOTIDE SEQUENCE</scope>
    <source>
        <strain evidence="2">6C</strain>
    </source>
</reference>
<protein>
    <submittedName>
        <fullName evidence="2">Uncharacterized protein</fullName>
    </submittedName>
</protein>